<dbReference type="InterPro" id="IPR027443">
    <property type="entry name" value="IPNS-like_sf"/>
</dbReference>
<keyword evidence="4" id="KW-0560">Oxidoreductase</keyword>
<dbReference type="GO" id="GO:0016705">
    <property type="term" value="F:oxidoreductase activity, acting on paired donors, with incorporation or reduction of molecular oxygen"/>
    <property type="evidence" value="ECO:0007669"/>
    <property type="project" value="UniProtKB-ARBA"/>
</dbReference>
<keyword evidence="2 4" id="KW-0479">Metal-binding</keyword>
<evidence type="ECO:0000256" key="3">
    <source>
        <dbReference type="ARBA" id="ARBA00023004"/>
    </source>
</evidence>
<name>A0AAD8NZN8_TARER</name>
<reference evidence="6" key="1">
    <citation type="journal article" date="2023" name="bioRxiv">
        <title>Improved chromosome-level genome assembly for marigold (Tagetes erecta).</title>
        <authorList>
            <person name="Jiang F."/>
            <person name="Yuan L."/>
            <person name="Wang S."/>
            <person name="Wang H."/>
            <person name="Xu D."/>
            <person name="Wang A."/>
            <person name="Fan W."/>
        </authorList>
    </citation>
    <scope>NUCLEOTIDE SEQUENCE</scope>
    <source>
        <strain evidence="6">WSJ</strain>
        <tissue evidence="6">Leaf</tissue>
    </source>
</reference>
<dbReference type="PROSITE" id="PS51471">
    <property type="entry name" value="FE2OG_OXY"/>
    <property type="match status" value="1"/>
</dbReference>
<dbReference type="InterPro" id="IPR044861">
    <property type="entry name" value="IPNS-like_FE2OG_OXY"/>
</dbReference>
<comment type="similarity">
    <text evidence="1 4">Belongs to the iron/ascorbate-dependent oxidoreductase family.</text>
</comment>
<evidence type="ECO:0000256" key="2">
    <source>
        <dbReference type="ARBA" id="ARBA00022723"/>
    </source>
</evidence>
<comment type="caution">
    <text evidence="6">The sequence shown here is derived from an EMBL/GenBank/DDBJ whole genome shotgun (WGS) entry which is preliminary data.</text>
</comment>
<dbReference type="GO" id="GO:0046872">
    <property type="term" value="F:metal ion binding"/>
    <property type="evidence" value="ECO:0007669"/>
    <property type="project" value="UniProtKB-KW"/>
</dbReference>
<dbReference type="InterPro" id="IPR050295">
    <property type="entry name" value="Plant_2OG-oxidoreductases"/>
</dbReference>
<dbReference type="EMBL" id="JAUHHV010000004">
    <property type="protein sequence ID" value="KAK1426781.1"/>
    <property type="molecule type" value="Genomic_DNA"/>
</dbReference>
<gene>
    <name evidence="6" type="ORF">QVD17_15461</name>
</gene>
<dbReference type="SUPFAM" id="SSF51197">
    <property type="entry name" value="Clavaminate synthase-like"/>
    <property type="match status" value="1"/>
</dbReference>
<dbReference type="Proteomes" id="UP001229421">
    <property type="component" value="Unassembled WGS sequence"/>
</dbReference>
<dbReference type="Pfam" id="PF03171">
    <property type="entry name" value="2OG-FeII_Oxy"/>
    <property type="match status" value="1"/>
</dbReference>
<dbReference type="PANTHER" id="PTHR47991">
    <property type="entry name" value="OXOGLUTARATE/IRON-DEPENDENT DIOXYGENASE"/>
    <property type="match status" value="1"/>
</dbReference>
<organism evidence="6 7">
    <name type="scientific">Tagetes erecta</name>
    <name type="common">African marigold</name>
    <dbReference type="NCBI Taxonomy" id="13708"/>
    <lineage>
        <taxon>Eukaryota</taxon>
        <taxon>Viridiplantae</taxon>
        <taxon>Streptophyta</taxon>
        <taxon>Embryophyta</taxon>
        <taxon>Tracheophyta</taxon>
        <taxon>Spermatophyta</taxon>
        <taxon>Magnoliopsida</taxon>
        <taxon>eudicotyledons</taxon>
        <taxon>Gunneridae</taxon>
        <taxon>Pentapetalae</taxon>
        <taxon>asterids</taxon>
        <taxon>campanulids</taxon>
        <taxon>Asterales</taxon>
        <taxon>Asteraceae</taxon>
        <taxon>Asteroideae</taxon>
        <taxon>Heliantheae alliance</taxon>
        <taxon>Tageteae</taxon>
        <taxon>Tagetes</taxon>
    </lineage>
</organism>
<dbReference type="AlphaFoldDB" id="A0AAD8NZN8"/>
<evidence type="ECO:0000313" key="7">
    <source>
        <dbReference type="Proteomes" id="UP001229421"/>
    </source>
</evidence>
<keyword evidence="7" id="KW-1185">Reference proteome</keyword>
<evidence type="ECO:0000313" key="6">
    <source>
        <dbReference type="EMBL" id="KAK1426781.1"/>
    </source>
</evidence>
<evidence type="ECO:0000256" key="1">
    <source>
        <dbReference type="ARBA" id="ARBA00008056"/>
    </source>
</evidence>
<dbReference type="InterPro" id="IPR005123">
    <property type="entry name" value="Oxoglu/Fe-dep_dioxygenase_dom"/>
</dbReference>
<keyword evidence="3 4" id="KW-0408">Iron</keyword>
<dbReference type="Gene3D" id="2.60.120.330">
    <property type="entry name" value="B-lactam Antibiotic, Isopenicillin N Synthase, Chain"/>
    <property type="match status" value="1"/>
</dbReference>
<protein>
    <recommendedName>
        <fullName evidence="5">Fe2OG dioxygenase domain-containing protein</fullName>
    </recommendedName>
</protein>
<accession>A0AAD8NZN8</accession>
<dbReference type="InterPro" id="IPR026992">
    <property type="entry name" value="DIOX_N"/>
</dbReference>
<sequence length="350" mass="39546">MSFDSHTKPSFRNMDILISNWSSVRSLPESYIFPAERRPGTHNIPASKDIPIIDLARINGHGRYQVIQQIIEACQDFGLFQVINHGVSRELMDQTMALFKQFFASPAPFKARFYSNDLNASCRLYTSTLNYENEEVHYWRDNLTHRCRPLEDHINHWPDDPPHYRKVVAEYSIEVGKFLSTILELICDGLGLESQYFEGEISKNQLVSVNHHIPCPDPSLTIGMQAHCDPNLISMLQQGDVCGLQALKDGQWIGVEPLPNAFVVIPGLQLRVISNGKLASAVHRVVTDSKESRTTIGSFLVPSNNVLIRPADCLIGSSGMLYRGYTYQEFFDTFTSNNCEAETALECFKV</sequence>
<proteinExistence type="inferred from homology"/>
<evidence type="ECO:0000259" key="5">
    <source>
        <dbReference type="PROSITE" id="PS51471"/>
    </source>
</evidence>
<evidence type="ECO:0000256" key="4">
    <source>
        <dbReference type="RuleBase" id="RU003682"/>
    </source>
</evidence>
<feature type="domain" description="Fe2OG dioxygenase" evidence="5">
    <location>
        <begin position="202"/>
        <end position="302"/>
    </location>
</feature>
<dbReference type="Pfam" id="PF14226">
    <property type="entry name" value="DIOX_N"/>
    <property type="match status" value="1"/>
</dbReference>